<dbReference type="Proteomes" id="UP001595868">
    <property type="component" value="Unassembled WGS sequence"/>
</dbReference>
<dbReference type="RefSeq" id="WP_377553098.1">
    <property type="nucleotide sequence ID" value="NZ_JBHSBN010000046.1"/>
</dbReference>
<dbReference type="EMBL" id="JBHSBN010000046">
    <property type="protein sequence ID" value="MFC4110569.1"/>
    <property type="molecule type" value="Genomic_DNA"/>
</dbReference>
<proteinExistence type="predicted"/>
<comment type="caution">
    <text evidence="1">The sequence shown here is derived from an EMBL/GenBank/DDBJ whole genome shotgun (WGS) entry which is preliminary data.</text>
</comment>
<name>A0ABV8KWJ4_9ACTN</name>
<gene>
    <name evidence="1" type="ORF">ACFOX0_32205</name>
</gene>
<organism evidence="1 2">
    <name type="scientific">Micromonospora zhanjiangensis</name>
    <dbReference type="NCBI Taxonomy" id="1522057"/>
    <lineage>
        <taxon>Bacteria</taxon>
        <taxon>Bacillati</taxon>
        <taxon>Actinomycetota</taxon>
        <taxon>Actinomycetes</taxon>
        <taxon>Micromonosporales</taxon>
        <taxon>Micromonosporaceae</taxon>
        <taxon>Micromonospora</taxon>
    </lineage>
</organism>
<evidence type="ECO:0000313" key="2">
    <source>
        <dbReference type="Proteomes" id="UP001595868"/>
    </source>
</evidence>
<sequence>MTSPATHTEYGDRRAALAGELRTPVGSQVHGLALTGAADRAEVARLPAAGRTPLPPEPDLAAVSAWSVQAHRRHWGWTTAREA</sequence>
<keyword evidence="2" id="KW-1185">Reference proteome</keyword>
<evidence type="ECO:0000313" key="1">
    <source>
        <dbReference type="EMBL" id="MFC4110569.1"/>
    </source>
</evidence>
<protein>
    <submittedName>
        <fullName evidence="1">Uncharacterized protein</fullName>
    </submittedName>
</protein>
<reference evidence="2" key="1">
    <citation type="journal article" date="2019" name="Int. J. Syst. Evol. Microbiol.">
        <title>The Global Catalogue of Microorganisms (GCM) 10K type strain sequencing project: providing services to taxonomists for standard genome sequencing and annotation.</title>
        <authorList>
            <consortium name="The Broad Institute Genomics Platform"/>
            <consortium name="The Broad Institute Genome Sequencing Center for Infectious Disease"/>
            <person name="Wu L."/>
            <person name="Ma J."/>
        </authorList>
    </citation>
    <scope>NUCLEOTIDE SEQUENCE [LARGE SCALE GENOMIC DNA]</scope>
    <source>
        <strain evidence="2">2902at01</strain>
    </source>
</reference>
<accession>A0ABV8KWJ4</accession>